<dbReference type="PANTHER" id="PTHR33295">
    <property type="entry name" value="ATPASE"/>
    <property type="match status" value="1"/>
</dbReference>
<dbReference type="InterPro" id="IPR027417">
    <property type="entry name" value="P-loop_NTPase"/>
</dbReference>
<evidence type="ECO:0000259" key="1">
    <source>
        <dbReference type="Pfam" id="PF13173"/>
    </source>
</evidence>
<dbReference type="PATRIC" id="fig|1188233.3.peg.151"/>
<dbReference type="PANTHER" id="PTHR33295:SF18">
    <property type="entry name" value="AAA+ ATPASE DOMAIN-CONTAINING PROTEIN"/>
    <property type="match status" value="1"/>
</dbReference>
<organism evidence="3 4">
    <name type="scientific">Metamycoplasma auris 15026</name>
    <dbReference type="NCBI Taxonomy" id="1188233"/>
    <lineage>
        <taxon>Bacteria</taxon>
        <taxon>Bacillati</taxon>
        <taxon>Mycoplasmatota</taxon>
        <taxon>Mycoplasmoidales</taxon>
        <taxon>Metamycoplasmataceae</taxon>
        <taxon>Metamycoplasma</taxon>
    </lineage>
</organism>
<dbReference type="Proteomes" id="UP000013131">
    <property type="component" value="Unassembled WGS sequence"/>
</dbReference>
<gene>
    <name evidence="3" type="ORF">MAU_1480</name>
</gene>
<dbReference type="OrthoDB" id="9801684at2"/>
<dbReference type="Gene3D" id="3.40.50.300">
    <property type="entry name" value="P-loop containing nucleotide triphosphate hydrolases"/>
    <property type="match status" value="1"/>
</dbReference>
<evidence type="ECO:0000313" key="3">
    <source>
        <dbReference type="EMBL" id="ENY69110.1"/>
    </source>
</evidence>
<dbReference type="Pfam" id="PF13635">
    <property type="entry name" value="DUF4143"/>
    <property type="match status" value="1"/>
</dbReference>
<accession>N9TSQ1</accession>
<feature type="domain" description="DUF4143" evidence="2">
    <location>
        <begin position="211"/>
        <end position="371"/>
    </location>
</feature>
<evidence type="ECO:0000259" key="2">
    <source>
        <dbReference type="Pfam" id="PF13635"/>
    </source>
</evidence>
<evidence type="ECO:0000313" key="4">
    <source>
        <dbReference type="Proteomes" id="UP000013131"/>
    </source>
</evidence>
<comment type="caution">
    <text evidence="3">The sequence shown here is derived from an EMBL/GenBank/DDBJ whole genome shotgun (WGS) entry which is preliminary data.</text>
</comment>
<dbReference type="InterPro" id="IPR041682">
    <property type="entry name" value="AAA_14"/>
</dbReference>
<reference evidence="3 4" key="1">
    <citation type="journal article" date="2013" name="Genome Announc.">
        <title>Draft Genome Sequences of Mycoplasma auris and Mycoplasma yeatsii, Two Species of the Ear Canal of Caprinae.</title>
        <authorList>
            <person name="Dordet-Frisoni E."/>
            <person name="Baranowski E."/>
            <person name="Barre A."/>
            <person name="Blanchard A."/>
            <person name="Breton M."/>
            <person name="Couture C."/>
            <person name="Dupuy V."/>
            <person name="Gaurivaud P."/>
            <person name="Jacob D."/>
            <person name="Lemaitre C."/>
            <person name="Manso-Silvan L."/>
            <person name="Nikolski M."/>
            <person name="Nouvel L.X."/>
            <person name="Poumarat F."/>
            <person name="Sirand-Pugnet P."/>
            <person name="Thebault P."/>
            <person name="Theil S."/>
            <person name="Thiaucourt F."/>
            <person name="Citti C."/>
            <person name="Tardy F."/>
        </authorList>
    </citation>
    <scope>NUCLEOTIDE SEQUENCE [LARGE SCALE GENOMIC DNA]</scope>
    <source>
        <strain evidence="3 4">15026</strain>
    </source>
</reference>
<sequence length="431" mass="51029">MNIQRNKYLEQLISKIYNSRVKVITGIRRCGKSYLLFNLFKNYLLENGVEERQIISLNLEDIANAKYHNPLELYNYILSKTANKDIKYYVFIDEIQNCKPIKNPHYENDEGKIDFPNVLIGLMKYENIDIYVTGSNSRMLSSEIVTEFRDRGDEIRVYPLTFKEIFESKQVNDFDLKTYFTYGGMPYVYKIESNIERAKYLRNLIDITYIRDILDKHRINNDQYLLETLLNFISSNIGSLTNPNKLSNRFLSEYKIKIHPNTVSNYIQHFEDSFIISKAKRFDIKGAKYFSTPLKYYFTDIGLRNAWLDFTDLDRSHIMENIVYNELKTRGFNVDVGHILLDETVNNKRNAYSLEIDFIASFINTKYYIQVALNIDDESKKEQEIKPLLKINDNYKKIVIVYDDIFEHYDSRGILYIGLNRFLLDPNVLNL</sequence>
<dbReference type="Pfam" id="PF13173">
    <property type="entry name" value="AAA_14"/>
    <property type="match status" value="1"/>
</dbReference>
<dbReference type="InterPro" id="IPR025420">
    <property type="entry name" value="DUF4143"/>
</dbReference>
<protein>
    <recommendedName>
        <fullName evidence="5">ATPase</fullName>
    </recommendedName>
</protein>
<dbReference type="RefSeq" id="WP_004423630.1">
    <property type="nucleotide sequence ID" value="NZ_AORI01000005.1"/>
</dbReference>
<dbReference type="AlphaFoldDB" id="N9TSQ1"/>
<dbReference type="SUPFAM" id="SSF52540">
    <property type="entry name" value="P-loop containing nucleoside triphosphate hydrolases"/>
    <property type="match status" value="1"/>
</dbReference>
<name>N9TSQ1_9BACT</name>
<evidence type="ECO:0008006" key="5">
    <source>
        <dbReference type="Google" id="ProtNLM"/>
    </source>
</evidence>
<feature type="domain" description="AAA" evidence="1">
    <location>
        <begin position="19"/>
        <end position="165"/>
    </location>
</feature>
<dbReference type="eggNOG" id="COG1373">
    <property type="taxonomic scope" value="Bacteria"/>
</dbReference>
<keyword evidence="4" id="KW-1185">Reference proteome</keyword>
<proteinExistence type="predicted"/>
<dbReference type="EMBL" id="AORI01000005">
    <property type="protein sequence ID" value="ENY69110.1"/>
    <property type="molecule type" value="Genomic_DNA"/>
</dbReference>